<keyword evidence="1" id="KW-0472">Membrane</keyword>
<evidence type="ECO:0000256" key="1">
    <source>
        <dbReference type="SAM" id="Phobius"/>
    </source>
</evidence>
<keyword evidence="1" id="KW-0812">Transmembrane</keyword>
<dbReference type="EMBL" id="MIFZ01000295">
    <property type="protein sequence ID" value="OSY50097.1"/>
    <property type="molecule type" value="Genomic_DNA"/>
</dbReference>
<dbReference type="Proteomes" id="UP000194318">
    <property type="component" value="Unassembled WGS sequence"/>
</dbReference>
<protein>
    <submittedName>
        <fullName evidence="2">Uncharacterized protein</fullName>
    </submittedName>
</protein>
<gene>
    <name evidence="2" type="ORF">BG846_04272</name>
</gene>
<organism evidence="2 3">
    <name type="scientific">Streptomyces fradiae ATCC 10745 = DSM 40063</name>
    <dbReference type="NCBI Taxonomy" id="1319510"/>
    <lineage>
        <taxon>Bacteria</taxon>
        <taxon>Bacillati</taxon>
        <taxon>Actinomycetota</taxon>
        <taxon>Actinomycetes</taxon>
        <taxon>Kitasatosporales</taxon>
        <taxon>Streptomycetaceae</taxon>
        <taxon>Streptomyces</taxon>
    </lineage>
</organism>
<feature type="transmembrane region" description="Helical" evidence="1">
    <location>
        <begin position="24"/>
        <end position="48"/>
    </location>
</feature>
<comment type="caution">
    <text evidence="2">The sequence shown here is derived from an EMBL/GenBank/DDBJ whole genome shotgun (WGS) entry which is preliminary data.</text>
</comment>
<keyword evidence="1" id="KW-1133">Transmembrane helix</keyword>
<sequence>MCLTGCTGESVYELMRDERISKRLVRALVGVVALGLIAAGCVLAVAIVREEQRDENLAQLGRACAGLLPEVQLAEFVADDSAGVLEEYGTMLDPGQESRALVDCALSWGSGVWEPEAQVKVRAEALLDGRDHGDAKAPDDPSDFVLPLPPGVRGSTGTEERIVGSEVYASLWVACPNGLRGRRLPSKELHVTVALPSTAEFDHEVTPGEHLAAARAAVRIANWVTERQKCGSAPIGTAGTAVAEDRETPTKPCRWLDPKALGFAEGPGWKDDSDRTHAWTFNGDAAHLPQAAFCAGALEGYASFRDEMPVVQVEARSWSGEAALGAYERYAADERVPARPAKPASASFTYTGLPPVLALWAESVCDGGRTYHRVAVTPDLPDLDEKDPKLTVAKKARERFSADARAVLDRYLAADGGWAARSHCRDTRILGEVEEWGR</sequence>
<evidence type="ECO:0000313" key="2">
    <source>
        <dbReference type="EMBL" id="OSY50097.1"/>
    </source>
</evidence>
<proteinExistence type="predicted"/>
<accession>A0A1Y2NSR2</accession>
<dbReference type="AlphaFoldDB" id="A0A1Y2NSR2"/>
<name>A0A1Y2NSR2_STRFR</name>
<evidence type="ECO:0000313" key="3">
    <source>
        <dbReference type="Proteomes" id="UP000194318"/>
    </source>
</evidence>
<reference evidence="2 3" key="1">
    <citation type="submission" date="2016-09" db="EMBL/GenBank/DDBJ databases">
        <title>Streptomyces fradiae DSM40063, a candidate organism with high potential of specific P450 cytochromes.</title>
        <authorList>
            <person name="Grumaz C."/>
            <person name="Vainshtein Y."/>
            <person name="Kirstahler P."/>
            <person name="Sohn K."/>
        </authorList>
    </citation>
    <scope>NUCLEOTIDE SEQUENCE [LARGE SCALE GENOMIC DNA]</scope>
    <source>
        <strain evidence="2 3">DSM 40063</strain>
    </source>
</reference>